<dbReference type="AlphaFoldDB" id="A0A9D5R9K5"/>
<comment type="caution">
    <text evidence="6">The sequence shown here is derived from an EMBL/GenBank/DDBJ whole genome shotgun (WGS) entry which is preliminary data.</text>
</comment>
<protein>
    <submittedName>
        <fullName evidence="6">HAD family phosphatase</fullName>
    </submittedName>
</protein>
<gene>
    <name evidence="6" type="ORF">INF28_09010</name>
</gene>
<proteinExistence type="inferred from homology"/>
<reference evidence="6" key="1">
    <citation type="submission" date="2020-10" db="EMBL/GenBank/DDBJ databases">
        <title>ChiBAC.</title>
        <authorList>
            <person name="Zenner C."/>
            <person name="Hitch T.C.A."/>
            <person name="Clavel T."/>
        </authorList>
    </citation>
    <scope>NUCLEOTIDE SEQUENCE</scope>
    <source>
        <strain evidence="6">DSM 107454</strain>
    </source>
</reference>
<dbReference type="GO" id="GO:0003824">
    <property type="term" value="F:catalytic activity"/>
    <property type="evidence" value="ECO:0007669"/>
    <property type="project" value="UniProtKB-ARBA"/>
</dbReference>
<dbReference type="SUPFAM" id="SSF56784">
    <property type="entry name" value="HAD-like"/>
    <property type="match status" value="1"/>
</dbReference>
<accession>A0A9D5R9K5</accession>
<evidence type="ECO:0000256" key="3">
    <source>
        <dbReference type="ARBA" id="ARBA00022723"/>
    </source>
</evidence>
<dbReference type="Proteomes" id="UP000806542">
    <property type="component" value="Unassembled WGS sequence"/>
</dbReference>
<dbReference type="RefSeq" id="WP_226393150.1">
    <property type="nucleotide sequence ID" value="NZ_JADCKB010000018.1"/>
</dbReference>
<dbReference type="Gene3D" id="1.10.150.240">
    <property type="entry name" value="Putative phosphatase, domain 2"/>
    <property type="match status" value="1"/>
</dbReference>
<keyword evidence="5" id="KW-0119">Carbohydrate metabolism</keyword>
<keyword evidence="4" id="KW-0460">Magnesium</keyword>
<sequence length="227" mass="25472">MIKAAIFDFNGTLFFDTEKHQQAWRLYGEQLLGRPVTENEFQTSMLGRNNTLILTFLLGRQPTPHEVLKMGGEKEAKYRELCLKDPDNFHLAPGAEEFLTSLSKASIPMTIATSSDRENLDFYFRSFDLNRWFQKENCIYEDGSFPGKPAPDIYLRAAQKLGIPPKDCTVFEDALSGIRSAQSAGIGKIIAVASSAPPVFFKESGAYKVISDYTCIDLHETINNAQK</sequence>
<dbReference type="InterPro" id="IPR023198">
    <property type="entry name" value="PGP-like_dom2"/>
</dbReference>
<dbReference type="SFLD" id="SFLDS00003">
    <property type="entry name" value="Haloacid_Dehalogenase"/>
    <property type="match status" value="1"/>
</dbReference>
<dbReference type="InterPro" id="IPR006439">
    <property type="entry name" value="HAD-SF_hydro_IA"/>
</dbReference>
<evidence type="ECO:0000256" key="1">
    <source>
        <dbReference type="ARBA" id="ARBA00001946"/>
    </source>
</evidence>
<keyword evidence="3" id="KW-0479">Metal-binding</keyword>
<keyword evidence="7" id="KW-1185">Reference proteome</keyword>
<comment type="cofactor">
    <cofactor evidence="1">
        <name>Mg(2+)</name>
        <dbReference type="ChEBI" id="CHEBI:18420"/>
    </cofactor>
</comment>
<dbReference type="SFLD" id="SFLDG01129">
    <property type="entry name" value="C1.5:_HAD__Beta-PGM__Phosphata"/>
    <property type="match status" value="1"/>
</dbReference>
<dbReference type="Gene3D" id="3.40.50.1000">
    <property type="entry name" value="HAD superfamily/HAD-like"/>
    <property type="match status" value="1"/>
</dbReference>
<dbReference type="InterPro" id="IPR036412">
    <property type="entry name" value="HAD-like_sf"/>
</dbReference>
<evidence type="ECO:0000313" key="7">
    <source>
        <dbReference type="Proteomes" id="UP000806542"/>
    </source>
</evidence>
<dbReference type="InterPro" id="IPR023214">
    <property type="entry name" value="HAD_sf"/>
</dbReference>
<evidence type="ECO:0000313" key="6">
    <source>
        <dbReference type="EMBL" id="MBE5040599.1"/>
    </source>
</evidence>
<comment type="similarity">
    <text evidence="2">Belongs to the HAD-like hydrolase superfamily. CbbY/CbbZ/Gph/YieH family.</text>
</comment>
<evidence type="ECO:0000256" key="4">
    <source>
        <dbReference type="ARBA" id="ARBA00022842"/>
    </source>
</evidence>
<dbReference type="Pfam" id="PF00702">
    <property type="entry name" value="Hydrolase"/>
    <property type="match status" value="1"/>
</dbReference>
<evidence type="ECO:0000256" key="5">
    <source>
        <dbReference type="ARBA" id="ARBA00023277"/>
    </source>
</evidence>
<organism evidence="6 7">
    <name type="scientific">Ructibacterium gallinarum</name>
    <dbReference type="NCBI Taxonomy" id="2779355"/>
    <lineage>
        <taxon>Bacteria</taxon>
        <taxon>Bacillati</taxon>
        <taxon>Bacillota</taxon>
        <taxon>Clostridia</taxon>
        <taxon>Eubacteriales</taxon>
        <taxon>Oscillospiraceae</taxon>
        <taxon>Ructibacterium</taxon>
    </lineage>
</organism>
<dbReference type="PANTHER" id="PTHR46193">
    <property type="entry name" value="6-PHOSPHOGLUCONATE PHOSPHATASE"/>
    <property type="match status" value="1"/>
</dbReference>
<dbReference type="PANTHER" id="PTHR46193:SF18">
    <property type="entry name" value="HEXITOL PHOSPHATASE B"/>
    <property type="match status" value="1"/>
</dbReference>
<name>A0A9D5R9K5_9FIRM</name>
<dbReference type="GO" id="GO:0046872">
    <property type="term" value="F:metal ion binding"/>
    <property type="evidence" value="ECO:0007669"/>
    <property type="project" value="UniProtKB-KW"/>
</dbReference>
<dbReference type="NCBIfam" id="TIGR01509">
    <property type="entry name" value="HAD-SF-IA-v3"/>
    <property type="match status" value="1"/>
</dbReference>
<evidence type="ECO:0000256" key="2">
    <source>
        <dbReference type="ARBA" id="ARBA00006171"/>
    </source>
</evidence>
<dbReference type="EMBL" id="JADCKB010000018">
    <property type="protein sequence ID" value="MBE5040599.1"/>
    <property type="molecule type" value="Genomic_DNA"/>
</dbReference>
<dbReference type="InterPro" id="IPR051600">
    <property type="entry name" value="Beta-PGM-like"/>
</dbReference>
<dbReference type="CDD" id="cd07505">
    <property type="entry name" value="HAD_BPGM-like"/>
    <property type="match status" value="1"/>
</dbReference>